<evidence type="ECO:0000313" key="4">
    <source>
        <dbReference type="EMBL" id="BAO28977.1"/>
    </source>
</evidence>
<accession>W0SDG5</accession>
<name>W0SDG5_9PROT</name>
<gene>
    <name evidence="4" type="ORF">SUTH_01177</name>
</gene>
<dbReference type="InterPro" id="IPR036291">
    <property type="entry name" value="NAD(P)-bd_dom_sf"/>
</dbReference>
<dbReference type="NCBIfam" id="NF004843">
    <property type="entry name" value="PRK06194.1"/>
    <property type="match status" value="1"/>
</dbReference>
<protein>
    <submittedName>
        <fullName evidence="4">Short-chain dehydrogenase/reductase SDR</fullName>
    </submittedName>
</protein>
<dbReference type="CDD" id="cd05233">
    <property type="entry name" value="SDR_c"/>
    <property type="match status" value="1"/>
</dbReference>
<keyword evidence="5" id="KW-1185">Reference proteome</keyword>
<organism evidence="4 5">
    <name type="scientific">Sulfuritalea hydrogenivorans sk43H</name>
    <dbReference type="NCBI Taxonomy" id="1223802"/>
    <lineage>
        <taxon>Bacteria</taxon>
        <taxon>Pseudomonadati</taxon>
        <taxon>Pseudomonadota</taxon>
        <taxon>Betaproteobacteria</taxon>
        <taxon>Nitrosomonadales</taxon>
        <taxon>Sterolibacteriaceae</taxon>
        <taxon>Sulfuritalea</taxon>
    </lineage>
</organism>
<sequence>MKQFNGRTAVITGAASGIGLELARRAAAEGMNLVLADIEYARLEEAAATLGLPAERLLLQRTDVSREAEIAALADAAFARFGGVHLLCNNAGVGLTRVTWEHTTADWNWVLGVDLFSVIHGVQHFVPRMLKQAEGGHVVNTASAAGLTSTPGMAAYNVAKHGVVTLSETMYHELQAAKATVGVSVLCPAWVPTGIHQSARNRQQEFGQPKPADGLSAAYEERMGQAVKSGRLTAADMADEVFAAVQEGRFYVIPHRKLNNAIQLRMEDIMNLRNPTPLS</sequence>
<dbReference type="AlphaFoldDB" id="W0SDG5"/>
<evidence type="ECO:0000256" key="2">
    <source>
        <dbReference type="ARBA" id="ARBA00023002"/>
    </source>
</evidence>
<dbReference type="EMBL" id="AP012547">
    <property type="protein sequence ID" value="BAO28977.1"/>
    <property type="molecule type" value="Genomic_DNA"/>
</dbReference>
<dbReference type="PRINTS" id="PR00080">
    <property type="entry name" value="SDRFAMILY"/>
</dbReference>
<dbReference type="Gene3D" id="3.40.50.720">
    <property type="entry name" value="NAD(P)-binding Rossmann-like Domain"/>
    <property type="match status" value="1"/>
</dbReference>
<dbReference type="PRINTS" id="PR00081">
    <property type="entry name" value="GDHRDH"/>
</dbReference>
<comment type="similarity">
    <text evidence="1 3">Belongs to the short-chain dehydrogenases/reductases (SDR) family.</text>
</comment>
<reference evidence="4 5" key="1">
    <citation type="journal article" date="2014" name="Syst. Appl. Microbiol.">
        <title>Complete genomes of freshwater sulfur oxidizers Sulfuricella denitrificans skB26 and Sulfuritalea hydrogenivorans sk43H: genetic insights into the sulfur oxidation pathway of betaproteobacteria.</title>
        <authorList>
            <person name="Watanabe T."/>
            <person name="Kojima H."/>
            <person name="Fukui M."/>
        </authorList>
    </citation>
    <scope>NUCLEOTIDE SEQUENCE [LARGE SCALE GENOMIC DNA]</scope>
    <source>
        <strain evidence="4">DSM22779</strain>
    </source>
</reference>
<dbReference type="PANTHER" id="PTHR43391">
    <property type="entry name" value="RETINOL DEHYDROGENASE-RELATED"/>
    <property type="match status" value="1"/>
</dbReference>
<evidence type="ECO:0000256" key="1">
    <source>
        <dbReference type="ARBA" id="ARBA00006484"/>
    </source>
</evidence>
<dbReference type="OrthoDB" id="4690547at2"/>
<dbReference type="Proteomes" id="UP000031637">
    <property type="component" value="Chromosome"/>
</dbReference>
<dbReference type="HOGENOM" id="CLU_010194_2_1_4"/>
<dbReference type="KEGG" id="shd:SUTH_01177"/>
<dbReference type="STRING" id="1223802.SUTH_01177"/>
<dbReference type="RefSeq" id="WP_041097810.1">
    <property type="nucleotide sequence ID" value="NZ_AP012547.1"/>
</dbReference>
<keyword evidence="2" id="KW-0560">Oxidoreductase</keyword>
<dbReference type="PANTHER" id="PTHR43391:SF26">
    <property type="entry name" value="BLL7251 PROTEIN"/>
    <property type="match status" value="1"/>
</dbReference>
<proteinExistence type="inferred from homology"/>
<evidence type="ECO:0000256" key="3">
    <source>
        <dbReference type="RuleBase" id="RU000363"/>
    </source>
</evidence>
<dbReference type="InterPro" id="IPR002347">
    <property type="entry name" value="SDR_fam"/>
</dbReference>
<dbReference type="GO" id="GO:0016491">
    <property type="term" value="F:oxidoreductase activity"/>
    <property type="evidence" value="ECO:0007669"/>
    <property type="project" value="UniProtKB-KW"/>
</dbReference>
<dbReference type="Pfam" id="PF00106">
    <property type="entry name" value="adh_short"/>
    <property type="match status" value="1"/>
</dbReference>
<dbReference type="SUPFAM" id="SSF51735">
    <property type="entry name" value="NAD(P)-binding Rossmann-fold domains"/>
    <property type="match status" value="1"/>
</dbReference>
<evidence type="ECO:0000313" key="5">
    <source>
        <dbReference type="Proteomes" id="UP000031637"/>
    </source>
</evidence>
<dbReference type="FunFam" id="3.40.50.720:FF:000084">
    <property type="entry name" value="Short-chain dehydrogenase reductase"/>
    <property type="match status" value="1"/>
</dbReference>